<dbReference type="PROSITE" id="PS51186">
    <property type="entry name" value="GNAT"/>
    <property type="match status" value="1"/>
</dbReference>
<dbReference type="PANTHER" id="PTHR43877:SF2">
    <property type="entry name" value="AMINOALKYLPHOSPHONATE N-ACETYLTRANSFERASE-RELATED"/>
    <property type="match status" value="1"/>
</dbReference>
<name>E6UAA6_RUMA7</name>
<evidence type="ECO:0000313" key="4">
    <source>
        <dbReference type="EMBL" id="ADU22328.1"/>
    </source>
</evidence>
<dbReference type="eggNOG" id="COG0454">
    <property type="taxonomic scope" value="Bacteria"/>
</dbReference>
<dbReference type="KEGG" id="ral:Rumal_1830"/>
<dbReference type="AlphaFoldDB" id="E6UAA6"/>
<dbReference type="GO" id="GO:0016747">
    <property type="term" value="F:acyltransferase activity, transferring groups other than amino-acyl groups"/>
    <property type="evidence" value="ECO:0007669"/>
    <property type="project" value="InterPro"/>
</dbReference>
<dbReference type="InterPro" id="IPR000182">
    <property type="entry name" value="GNAT_dom"/>
</dbReference>
<dbReference type="EMBL" id="CP002403">
    <property type="protein sequence ID" value="ADU22328.1"/>
    <property type="molecule type" value="Genomic_DNA"/>
</dbReference>
<dbReference type="HOGENOM" id="CLU_087351_4_2_9"/>
<evidence type="ECO:0000256" key="2">
    <source>
        <dbReference type="ARBA" id="ARBA00023315"/>
    </source>
</evidence>
<accession>E6UAA6</accession>
<dbReference type="OrthoDB" id="9800797at2"/>
<dbReference type="Proteomes" id="UP000006919">
    <property type="component" value="Chromosome"/>
</dbReference>
<feature type="domain" description="N-acetyltransferase" evidence="3">
    <location>
        <begin position="1"/>
        <end position="149"/>
    </location>
</feature>
<evidence type="ECO:0000259" key="3">
    <source>
        <dbReference type="PROSITE" id="PS51186"/>
    </source>
</evidence>
<dbReference type="SUPFAM" id="SSF55729">
    <property type="entry name" value="Acyl-CoA N-acyltransferases (Nat)"/>
    <property type="match status" value="1"/>
</dbReference>
<evidence type="ECO:0000313" key="5">
    <source>
        <dbReference type="Proteomes" id="UP000006919"/>
    </source>
</evidence>
<keyword evidence="2" id="KW-0012">Acyltransferase</keyword>
<dbReference type="Gene3D" id="3.40.630.30">
    <property type="match status" value="1"/>
</dbReference>
<protein>
    <submittedName>
        <fullName evidence="4">GCN5-related N-acetyltransferase</fullName>
    </submittedName>
</protein>
<organism evidence="4 5">
    <name type="scientific">Ruminococcus albus (strain ATCC 27210 / DSM 20455 / JCM 14654 / NCDO 2250 / 7)</name>
    <dbReference type="NCBI Taxonomy" id="697329"/>
    <lineage>
        <taxon>Bacteria</taxon>
        <taxon>Bacillati</taxon>
        <taxon>Bacillota</taxon>
        <taxon>Clostridia</taxon>
        <taxon>Eubacteriales</taxon>
        <taxon>Oscillospiraceae</taxon>
        <taxon>Ruminococcus</taxon>
    </lineage>
</organism>
<keyword evidence="1 4" id="KW-0808">Transferase</keyword>
<evidence type="ECO:0000256" key="1">
    <source>
        <dbReference type="ARBA" id="ARBA00022679"/>
    </source>
</evidence>
<dbReference type="STRING" id="697329.Rumal_1830"/>
<dbReference type="RefSeq" id="WP_013498492.1">
    <property type="nucleotide sequence ID" value="NC_014833.1"/>
</dbReference>
<reference evidence="4 5" key="1">
    <citation type="journal article" date="2011" name="J. Bacteriol.">
        <title>Complete genome of the cellulolytic ruminal bacterium Ruminococcus albus 7.</title>
        <authorList>
            <person name="Suen G."/>
            <person name="Stevenson D.M."/>
            <person name="Bruce D.C."/>
            <person name="Chertkov O."/>
            <person name="Copeland A."/>
            <person name="Cheng J.F."/>
            <person name="Detter C."/>
            <person name="Detter J.C."/>
            <person name="Goodwin L.A."/>
            <person name="Han C.S."/>
            <person name="Hauser L.J."/>
            <person name="Ivanova N.N."/>
            <person name="Kyrpides N.C."/>
            <person name="Land M.L."/>
            <person name="Lapidus A."/>
            <person name="Lucas S."/>
            <person name="Ovchinnikova G."/>
            <person name="Pitluck S."/>
            <person name="Tapia R."/>
            <person name="Woyke T."/>
            <person name="Boyum J."/>
            <person name="Mead D."/>
            <person name="Weimer P.J."/>
        </authorList>
    </citation>
    <scope>NUCLEOTIDE SEQUENCE [LARGE SCALE GENOMIC DNA]</scope>
    <source>
        <strain evidence="5">ATCC 27210 / DSM 20455 / JCM 14654 / NCDO 2250 / 7</strain>
    </source>
</reference>
<dbReference type="CDD" id="cd04301">
    <property type="entry name" value="NAT_SF"/>
    <property type="match status" value="1"/>
</dbReference>
<dbReference type="InterPro" id="IPR050832">
    <property type="entry name" value="Bact_Acetyltransf"/>
</dbReference>
<proteinExistence type="predicted"/>
<dbReference type="PANTHER" id="PTHR43877">
    <property type="entry name" value="AMINOALKYLPHOSPHONATE N-ACETYLTRANSFERASE-RELATED-RELATED"/>
    <property type="match status" value="1"/>
</dbReference>
<sequence length="154" mass="17642">MEIKEASSADLCTVRDITCNTIRTIYPRYYPAGAVDYFLKYHSDQKIAEDILRHRTFICIDDLGNIVGTVTIKENDIGRLFVLPEFQGKGFGKALLDFAEEMISRKYTEIILDASLAAKKIYLKRGYTETEYNTVITDNGDYLCWDKMTKKVKG</sequence>
<dbReference type="Pfam" id="PF13673">
    <property type="entry name" value="Acetyltransf_10"/>
    <property type="match status" value="1"/>
</dbReference>
<gene>
    <name evidence="4" type="ordered locus">Rumal_1830</name>
</gene>
<dbReference type="InterPro" id="IPR016181">
    <property type="entry name" value="Acyl_CoA_acyltransferase"/>
</dbReference>